<sequence>MIKVGIDIGSTTAKIVVLDEYDKIIFSAYERHNAKVKDLLISFMKNLQSQIGDVEVTIDITGSVGMGVSEKCSFPFIQEVIAATKVVQKDHPDVKSMIDIGGEDAKVVFFNEGKATDLRMNGNCAGGTGAFIDQMAILLGIPTEELNQLAIRAKNIYPIASRCGVFSKTDIQNLIAKNVNKDDIAASIFHAVAVQVVVTLAHGCDIQTPVLFCGGPLTFLPALRQAFKDYLKITDDGIVIPQDSHLIPALGAALSADKNKAIKLSSLIENIQKGLNNTVTIAKGLEPIFKDEEDYKSWKSRISCHEIKETTLTRGKTEVTLGIDSGSTTTKIVALNNDGEIVFHYYHNNDGNPIATVQNGLRLFQDKCKEAEAEIVITGSCSTGYGEDLLKASFLLDYGIIETIAHYMAARHITNKVSFILDIGGQDMKAIFINDGVINRMEINEACSSGCGSFIETFSKSLGYSIDEFSRKACEATLPYDLGTRCTVFMNSKVKQALREGATVSDIAAGLSYSVVKNCLYKVLRLKNTEELGKHIVVQGGTMKNDSVVHAFEKLTGHEVFRCNHPELMGAIGCALYARQKQGNIISLEKFIGSSDYTTHPQQCHGCENQCLVTVYRFNNGNRYFSGNRCEKVFTNKGQKNEHGINAYTRKLELLFDRKVNIDFPITTIGMPRCLNMYEEYPFWHTLFTHCNINVILSDASTFADYEASAKQVMSDNICFPAKLVHSHIKNLITKKVDRIFMPFVVYEKLDGGQNSYNCPIVSGYTEVIKGVQHDNIPIDSPAITFKNKQLLFKQCTAYLEQFGIARSTIKKAFEKAIAASNEYEAEITKYNRDILEQNKDTQKLTVLLAGRPYHTDPLIQHKLSDMISAMGANVITEDIVRGLDIEINDVNFISQWAYTNRILKAAKWAAKQDKHIQFMQMTSFGCGPDAFLTDETHNLLRRHGKTLTLLKIDDVSNLGSLKLRVRSVIESLKLSMQKTQENETLPFMQTPIFRKKDKYRKIIAPFFTPFISPLIPPLMGLAGYDVDNLPVSDSQSCEWGLKYANNEVCYPATLIVGDIVKAFKTGKYDPQNTAVAITQTGGQCRASNYISLIKKALTESGFKDVPVISITANSGINNNQPGFKINWIKVFPIVVTSLLYSDCLAKFYYASVIREKEKGMAALLLDHYMNAAIEAIRKNSVNEIWNLLSSAAQAFNKIVLEKDTNKVGIVGEIYLKFNPFAQKDITSWLTEQGIEVIPPLLTDFFMQSFVNTKVNQNNKLSKKILPDIVIHWIYNRVKKQIDRANTVSRQFRYFTPFESIFSKAEEASKVISLCAQFGEGWLLPGEILSMTKQGVKHVISLQPFGCIANHIVAKGMEKRIKDLYPEINFLSLDFDSGVSDVNIKNRILLFIDNLKNNYNHD</sequence>
<feature type="coiled-coil region" evidence="5">
    <location>
        <begin position="814"/>
        <end position="841"/>
    </location>
</feature>
<reference evidence="8 9" key="1">
    <citation type="submission" date="2018-10" db="EMBL/GenBank/DDBJ databases">
        <title>Genomic Encyclopedia of Archaeal and Bacterial Type Strains, Phase II (KMG-II): from individual species to whole genera.</title>
        <authorList>
            <person name="Goeker M."/>
        </authorList>
    </citation>
    <scope>NUCLEOTIDE SEQUENCE [LARGE SCALE GENOMIC DNA]</scope>
    <source>
        <strain evidence="8 9">NSB1</strain>
    </source>
</reference>
<dbReference type="GO" id="GO:0051536">
    <property type="term" value="F:iron-sulfur cluster binding"/>
    <property type="evidence" value="ECO:0007669"/>
    <property type="project" value="UniProtKB-KW"/>
</dbReference>
<evidence type="ECO:0000256" key="4">
    <source>
        <dbReference type="ARBA" id="ARBA00023014"/>
    </source>
</evidence>
<dbReference type="Gene3D" id="3.30.420.40">
    <property type="match status" value="4"/>
</dbReference>
<dbReference type="Pfam" id="PF09989">
    <property type="entry name" value="DUF2229"/>
    <property type="match status" value="1"/>
</dbReference>
<evidence type="ECO:0000313" key="9">
    <source>
        <dbReference type="Proteomes" id="UP000269493"/>
    </source>
</evidence>
<dbReference type="Pfam" id="PF01869">
    <property type="entry name" value="BcrAD_BadFG"/>
    <property type="match status" value="2"/>
</dbReference>
<dbReference type="NCBIfam" id="TIGR00241">
    <property type="entry name" value="CoA_E_activ"/>
    <property type="match status" value="2"/>
</dbReference>
<evidence type="ECO:0000256" key="5">
    <source>
        <dbReference type="SAM" id="Coils"/>
    </source>
</evidence>
<dbReference type="RefSeq" id="WP_022599449.1">
    <property type="nucleotide sequence ID" value="NZ_KI440778.1"/>
</dbReference>
<evidence type="ECO:0000256" key="3">
    <source>
        <dbReference type="ARBA" id="ARBA00023004"/>
    </source>
</evidence>
<keyword evidence="4" id="KW-0411">Iron-sulfur</keyword>
<keyword evidence="5" id="KW-0175">Coiled coil</keyword>
<comment type="caution">
    <text evidence="8">The sequence shown here is derived from an EMBL/GenBank/DDBJ whole genome shotgun (WGS) entry which is preliminary data.</text>
</comment>
<keyword evidence="3" id="KW-0408">Iron</keyword>
<dbReference type="InterPro" id="IPR043129">
    <property type="entry name" value="ATPase_NBD"/>
</dbReference>
<dbReference type="InterPro" id="IPR008275">
    <property type="entry name" value="CoA_E_activase_dom"/>
</dbReference>
<feature type="domain" description="ATPase BadF/BadG/BcrA/BcrD type" evidence="6">
    <location>
        <begin position="321"/>
        <end position="578"/>
    </location>
</feature>
<dbReference type="OrthoDB" id="9802715at2"/>
<evidence type="ECO:0000259" key="7">
    <source>
        <dbReference type="Pfam" id="PF09989"/>
    </source>
</evidence>
<evidence type="ECO:0000256" key="1">
    <source>
        <dbReference type="ARBA" id="ARBA00001966"/>
    </source>
</evidence>
<dbReference type="CDD" id="cd24035">
    <property type="entry name" value="ASKHA_NBD_O66634-like_rpt2"/>
    <property type="match status" value="1"/>
</dbReference>
<dbReference type="EMBL" id="RBXN01000001">
    <property type="protein sequence ID" value="RKT61199.1"/>
    <property type="molecule type" value="Genomic_DNA"/>
</dbReference>
<dbReference type="GO" id="GO:0046872">
    <property type="term" value="F:metal ion binding"/>
    <property type="evidence" value="ECO:0007669"/>
    <property type="project" value="UniProtKB-KW"/>
</dbReference>
<dbReference type="PANTHER" id="PTHR32329">
    <property type="entry name" value="BIFUNCTIONAL PROTEIN [INCLUDES 2-HYDROXYACYL-COA DEHYDRATASE (N-TER) AND ITS ACTIVATOR DOMAIN (C_TERM)-RELATED"/>
    <property type="match status" value="1"/>
</dbReference>
<dbReference type="Proteomes" id="UP000269493">
    <property type="component" value="Unassembled WGS sequence"/>
</dbReference>
<dbReference type="PANTHER" id="PTHR32329:SF4">
    <property type="entry name" value="ACTIVATOR OF 2-HYDROXYACYL-COA DEHYDRATASE"/>
    <property type="match status" value="1"/>
</dbReference>
<comment type="cofactor">
    <cofactor evidence="1">
        <name>[4Fe-4S] cluster</name>
        <dbReference type="ChEBI" id="CHEBI:49883"/>
    </cofactor>
</comment>
<dbReference type="InterPro" id="IPR051805">
    <property type="entry name" value="Dehydratase_Activator_Redct"/>
</dbReference>
<dbReference type="SUPFAM" id="SSF53067">
    <property type="entry name" value="Actin-like ATPase domain"/>
    <property type="match status" value="2"/>
</dbReference>
<dbReference type="GeneID" id="92927396"/>
<gene>
    <name evidence="8" type="ORF">BC742_0241</name>
</gene>
<keyword evidence="2" id="KW-0479">Metal-binding</keyword>
<dbReference type="InterPro" id="IPR018709">
    <property type="entry name" value="CoA_activase_DUF2229"/>
</dbReference>
<feature type="domain" description="DUF2229" evidence="7">
    <location>
        <begin position="668"/>
        <end position="881"/>
    </location>
</feature>
<name>A0A495WIJ8_9BACT</name>
<evidence type="ECO:0000313" key="8">
    <source>
        <dbReference type="EMBL" id="RKT61199.1"/>
    </source>
</evidence>
<evidence type="ECO:0000259" key="6">
    <source>
        <dbReference type="Pfam" id="PF01869"/>
    </source>
</evidence>
<organism evidence="8 9">
    <name type="scientific">Coprobacter fastidiosus NSB1 = JCM 33896</name>
    <dbReference type="NCBI Taxonomy" id="1349822"/>
    <lineage>
        <taxon>Bacteria</taxon>
        <taxon>Pseudomonadati</taxon>
        <taxon>Bacteroidota</taxon>
        <taxon>Bacteroidia</taxon>
        <taxon>Bacteroidales</taxon>
        <taxon>Barnesiellaceae</taxon>
        <taxon>Coprobacter</taxon>
    </lineage>
</organism>
<dbReference type="InterPro" id="IPR002731">
    <property type="entry name" value="ATPase_BadF"/>
</dbReference>
<dbReference type="CDD" id="cd24034">
    <property type="entry name" value="ASKHA_NBD_O66634-like_rpt1"/>
    <property type="match status" value="1"/>
</dbReference>
<evidence type="ECO:0000256" key="2">
    <source>
        <dbReference type="ARBA" id="ARBA00022723"/>
    </source>
</evidence>
<keyword evidence="9" id="KW-1185">Reference proteome</keyword>
<feature type="domain" description="ATPase BadF/BadG/BcrA/BcrD type" evidence="6">
    <location>
        <begin position="4"/>
        <end position="256"/>
    </location>
</feature>
<protein>
    <submittedName>
        <fullName evidence="8">Putative CoA-substrate-specific enzyme activase</fullName>
    </submittedName>
</protein>
<accession>A0A495WIJ8</accession>
<proteinExistence type="predicted"/>